<name>A0ACD4D5P6_9HYPH</name>
<reference evidence="1" key="1">
    <citation type="submission" date="2022-09" db="EMBL/GenBank/DDBJ databases">
        <title>Interaction between co-microsymbionts with complementary sets of symbiotic genes in legume-rhizobium systems.</title>
        <authorList>
            <person name="Safronova V."/>
            <person name="Sazanova A."/>
            <person name="Afonin A."/>
            <person name="Chirak E."/>
        </authorList>
    </citation>
    <scope>NUCLEOTIDE SEQUENCE</scope>
    <source>
        <strain evidence="1">A18/3m</strain>
    </source>
</reference>
<gene>
    <name evidence="1" type="ORF">N8E88_13615</name>
</gene>
<accession>A0ACD4D5P6</accession>
<proteinExistence type="predicted"/>
<keyword evidence="2" id="KW-1185">Reference proteome</keyword>
<evidence type="ECO:0000313" key="2">
    <source>
        <dbReference type="Proteomes" id="UP001061991"/>
    </source>
</evidence>
<sequence length="320" mass="33159">MAIDLDSNMLTLLGITAPVYREGTEAIDAITGGRSSDYIKGLGGLDVLSGGDGNDYIEGGTSLLGLTPELLNGGSGNDTVGYFNASGPVTVNLLLNGTGTATGADGVDALTGFENVVGSNHNDTINGDTGNNKLFGMGGNDTINGRGGNDTLYGGNGNDTFIYSGGDAMDGGAGIDTVDYRASTNVDGGATIDLRPGEIGRHDAAGDTYFFIENVIGTPRNDDIYGNASANVMNGGAGTDRFYYKNPADLNGDRINDFYTFDGENDKVHLTGLGLTDANITSQTIAGSYVRFTITSGSQSYTIDVDGRDYIPFESQVFVL</sequence>
<dbReference type="EMBL" id="CP104973">
    <property type="protein sequence ID" value="UXN61130.1"/>
    <property type="molecule type" value="Genomic_DNA"/>
</dbReference>
<dbReference type="Proteomes" id="UP001061991">
    <property type="component" value="Chromosome"/>
</dbReference>
<evidence type="ECO:0000313" key="1">
    <source>
        <dbReference type="EMBL" id="UXN61130.1"/>
    </source>
</evidence>
<protein>
    <submittedName>
        <fullName evidence="1">Uncharacterized protein</fullName>
    </submittedName>
</protein>
<organism evidence="1 2">
    <name type="scientific">Phyllobacterium zundukense</name>
    <dbReference type="NCBI Taxonomy" id="1867719"/>
    <lineage>
        <taxon>Bacteria</taxon>
        <taxon>Pseudomonadati</taxon>
        <taxon>Pseudomonadota</taxon>
        <taxon>Alphaproteobacteria</taxon>
        <taxon>Hyphomicrobiales</taxon>
        <taxon>Phyllobacteriaceae</taxon>
        <taxon>Phyllobacterium</taxon>
    </lineage>
</organism>